<feature type="transmembrane region" description="Helical" evidence="10">
    <location>
        <begin position="41"/>
        <end position="61"/>
    </location>
</feature>
<feature type="domain" description="G-protein coupled receptors family 1 profile" evidence="11">
    <location>
        <begin position="1147"/>
        <end position="1339"/>
    </location>
</feature>
<evidence type="ECO:0000256" key="5">
    <source>
        <dbReference type="ARBA" id="ARBA00023040"/>
    </source>
</evidence>
<keyword evidence="7" id="KW-0675">Receptor</keyword>
<feature type="transmembrane region" description="Helical" evidence="10">
    <location>
        <begin position="67"/>
        <end position="89"/>
    </location>
</feature>
<feature type="domain" description="G-protein coupled receptors family 1 profile" evidence="11">
    <location>
        <begin position="791"/>
        <end position="1031"/>
    </location>
</feature>
<feature type="transmembrane region" description="Helical" evidence="10">
    <location>
        <begin position="1124"/>
        <end position="1155"/>
    </location>
</feature>
<feature type="transmembrane region" description="Helical" evidence="10">
    <location>
        <begin position="858"/>
        <end position="883"/>
    </location>
</feature>
<name>A0AAU9W742_9CNID</name>
<feature type="transmembrane region" description="Helical" evidence="10">
    <location>
        <begin position="157"/>
        <end position="179"/>
    </location>
</feature>
<evidence type="ECO:0000259" key="11">
    <source>
        <dbReference type="PROSITE" id="PS50262"/>
    </source>
</evidence>
<feature type="transmembrane region" description="Helical" evidence="10">
    <location>
        <begin position="229"/>
        <end position="256"/>
    </location>
</feature>
<dbReference type="GO" id="GO:0004930">
    <property type="term" value="F:G protein-coupled receptor activity"/>
    <property type="evidence" value="ECO:0007669"/>
    <property type="project" value="UniProtKB-KW"/>
</dbReference>
<feature type="transmembrane region" description="Helical" evidence="10">
    <location>
        <begin position="1092"/>
        <end position="1112"/>
    </location>
</feature>
<evidence type="ECO:0000256" key="7">
    <source>
        <dbReference type="ARBA" id="ARBA00023170"/>
    </source>
</evidence>
<dbReference type="InterPro" id="IPR017452">
    <property type="entry name" value="GPCR_Rhodpsn_7TM"/>
</dbReference>
<dbReference type="PANTHER" id="PTHR24246:SF27">
    <property type="entry name" value="ADENOSINE RECEPTOR, ISOFORM A"/>
    <property type="match status" value="1"/>
</dbReference>
<evidence type="ECO:0000256" key="4">
    <source>
        <dbReference type="ARBA" id="ARBA00022989"/>
    </source>
</evidence>
<dbReference type="Pfam" id="PF00001">
    <property type="entry name" value="7tm_1"/>
    <property type="match status" value="7"/>
</dbReference>
<keyword evidence="3 10" id="KW-0812">Transmembrane</keyword>
<keyword evidence="6 10" id="KW-0472">Membrane</keyword>
<organism evidence="12 13">
    <name type="scientific">Pocillopora meandrina</name>
    <dbReference type="NCBI Taxonomy" id="46732"/>
    <lineage>
        <taxon>Eukaryota</taxon>
        <taxon>Metazoa</taxon>
        <taxon>Cnidaria</taxon>
        <taxon>Anthozoa</taxon>
        <taxon>Hexacorallia</taxon>
        <taxon>Scleractinia</taxon>
        <taxon>Astrocoeniina</taxon>
        <taxon>Pocilloporidae</taxon>
        <taxon>Pocillopora</taxon>
    </lineage>
</organism>
<feature type="transmembrane region" description="Helical" evidence="10">
    <location>
        <begin position="779"/>
        <end position="799"/>
    </location>
</feature>
<evidence type="ECO:0000256" key="9">
    <source>
        <dbReference type="ARBA" id="ARBA00023224"/>
    </source>
</evidence>
<feature type="transmembrane region" description="Helical" evidence="10">
    <location>
        <begin position="1167"/>
        <end position="1186"/>
    </location>
</feature>
<reference evidence="12 13" key="1">
    <citation type="submission" date="2022-05" db="EMBL/GenBank/DDBJ databases">
        <authorList>
            <consortium name="Genoscope - CEA"/>
            <person name="William W."/>
        </authorList>
    </citation>
    <scope>NUCLEOTIDE SEQUENCE [LARGE SCALE GENOMIC DNA]</scope>
</reference>
<dbReference type="SUPFAM" id="SSF81321">
    <property type="entry name" value="Family A G protein-coupled receptor-like"/>
    <property type="match status" value="6"/>
</dbReference>
<feature type="transmembrane region" description="Helical" evidence="10">
    <location>
        <begin position="1250"/>
        <end position="1270"/>
    </location>
</feature>
<dbReference type="GO" id="GO:0005886">
    <property type="term" value="C:plasma membrane"/>
    <property type="evidence" value="ECO:0007669"/>
    <property type="project" value="UniProtKB-SubCell"/>
</dbReference>
<feature type="transmembrane region" description="Helical" evidence="10">
    <location>
        <begin position="664"/>
        <end position="684"/>
    </location>
</feature>
<feature type="transmembrane region" description="Helical" evidence="10">
    <location>
        <begin position="499"/>
        <end position="524"/>
    </location>
</feature>
<evidence type="ECO:0000256" key="3">
    <source>
        <dbReference type="ARBA" id="ARBA00022692"/>
    </source>
</evidence>
<feature type="transmembrane region" description="Helical" evidence="10">
    <location>
        <begin position="384"/>
        <end position="406"/>
    </location>
</feature>
<feature type="transmembrane region" description="Helical" evidence="10">
    <location>
        <begin position="536"/>
        <end position="561"/>
    </location>
</feature>
<feature type="transmembrane region" description="Helical" evidence="10">
    <location>
        <begin position="6"/>
        <end position="29"/>
    </location>
</feature>
<evidence type="ECO:0000256" key="2">
    <source>
        <dbReference type="ARBA" id="ARBA00022475"/>
    </source>
</evidence>
<feature type="transmembrane region" description="Helical" evidence="10">
    <location>
        <begin position="582"/>
        <end position="601"/>
    </location>
</feature>
<comment type="subcellular location">
    <subcellularLocation>
        <location evidence="1">Cell membrane</location>
        <topology evidence="1">Multi-pass membrane protein</topology>
    </subcellularLocation>
</comment>
<feature type="transmembrane region" description="Helical" evidence="10">
    <location>
        <begin position="125"/>
        <end position="145"/>
    </location>
</feature>
<dbReference type="CDD" id="cd00637">
    <property type="entry name" value="7tm_classA_rhodopsin-like"/>
    <property type="match status" value="5"/>
</dbReference>
<accession>A0AAU9W742</accession>
<evidence type="ECO:0000313" key="13">
    <source>
        <dbReference type="Proteomes" id="UP001159428"/>
    </source>
</evidence>
<sequence length="1339" mass="151950">MVGYVLASVSLLTLTAISVDRLLALLLGLRYKQVVTLKRTYAVITTFWVVSCVVALLSLASRRITIWYGRIATVFCLPITAVSYTYIFLQLRRRQTEVHERVQQEHLKLTVPLDIVRYRKAVHSAVWVQLAMVLCYLPYLVVMALRSNITMSSSYFLAWAASVSLVYLNSSLNPFLYCWKIAEVRQVVKETIRQALCCMCKPLNVAYWMSLVYEDWDVCRFSASASFMVGYVLASVSLLTLTAISVDRLLALLLGLRYKQVVTLKRTYAVITTFWLVSCVVALLFLASHRITIWYGRIATVFCLTITAVSYTYIFLKLRRRQTEVHERVQQEHLKLTVPLDIVRYRKAVHSAVWVQLAMVLCYLPYLVVMALRSNITMSSSYFMAWAASVSLVYLNSSLNPFLYCWKIAEVRQVVKETIRQALCCVCTTIMVKANSSVDEKIETLVQLRCLEGLTNGIHGELTSISALNIFLAVTAFLGNTLILVSLRKESSLRPPSKLLLRCLAATDLCVGVIAQPFQVVYWLSLVYKDWNLCPYALNTTFITGYTLTSVSMLTLTAISVDRLLALILGLRYKQVVTLTRTYAVVITFWFISTLAGTLYLKDYRITLWYGYIALPSCLVITTFSYAKIFHSIFHNQNQIHIIPRQQQQLNQSAPLNLCRYRKAVYGTLWLQLALVICYVPYSVMGVWMNGKVSPANFVILVSSVTCVYLNSAINPFLYCWKISSVRQAVKETIKQFLCWTMGMTNHTEYRKDNLSFEELRCSTDFTSGIHEHLMSLSAVNIFLSIAAVLGNTLIFVALRRESSLHPPSKLLFHNLATTDLCLGLIAEPLNVASWMSLLYEDWAVCRFSASASFMVGYVLTSVSLLTLTAISVDRLLALLLGLRYKQVVTLKRTYAVITTFWLVSCVVALLFLASHRITIWYGRIATVFCLTITAVSYTYIFLQLRRRQTEVHERVQQEHLKLTVPLDIVRYRKAVHSAVWVQLAMVLCYLPYLVVMALRSNITMSSSYFMAWAASVSLVYLNSSLNPFLYCWKIAEVRQVVKEIIRQALCCMCSFINANSSVDEKIETLVQLRCLEGWTNGIHIELSSISALNIFLAVTAFLGNTLILVSLRKESSLRPPSKLLLRCLAATDLSVNIFLSIAAVLGNTLIFVALRRESSLHPPSKLLFHNLATTDLCVGLIAEPLNVASWMSLLYEDWDVCRFSASASFMVGYVLTSVSLLTLTAISVDRLLALLLGLRYKQVVTLKRTYAVITTFWLVSCVVALLFLASHRITIWYGRIATVFCLTITAVSYTYIFLQLRRRQTEVHERVQQEHLKLTVPLDIVRYRKAVHSAVWVQ</sequence>
<keyword evidence="5" id="KW-0297">G-protein coupled receptor</keyword>
<keyword evidence="8" id="KW-0325">Glycoprotein</keyword>
<keyword evidence="13" id="KW-1185">Reference proteome</keyword>
<feature type="domain" description="G-protein coupled receptors family 1 profile" evidence="11">
    <location>
        <begin position="479"/>
        <end position="719"/>
    </location>
</feature>
<feature type="domain" description="G-protein coupled receptors family 1 profile" evidence="11">
    <location>
        <begin position="236"/>
        <end position="404"/>
    </location>
</feature>
<keyword evidence="2" id="KW-1003">Cell membrane</keyword>
<evidence type="ECO:0000256" key="1">
    <source>
        <dbReference type="ARBA" id="ARBA00004651"/>
    </source>
</evidence>
<keyword evidence="4 10" id="KW-1133">Transmembrane helix</keyword>
<evidence type="ECO:0000256" key="6">
    <source>
        <dbReference type="ARBA" id="ARBA00023136"/>
    </source>
</evidence>
<feature type="transmembrane region" description="Helical" evidence="10">
    <location>
        <begin position="1206"/>
        <end position="1229"/>
    </location>
</feature>
<dbReference type="PANTHER" id="PTHR24246">
    <property type="entry name" value="OLFACTORY RECEPTOR AND ADENOSINE RECEPTOR"/>
    <property type="match status" value="1"/>
</dbReference>
<gene>
    <name evidence="12" type="ORF">PMEA_00030996</name>
</gene>
<evidence type="ECO:0000256" key="10">
    <source>
        <dbReference type="SAM" id="Phobius"/>
    </source>
</evidence>
<feature type="non-terminal residue" evidence="12">
    <location>
        <position position="1339"/>
    </location>
</feature>
<feature type="transmembrane region" description="Helical" evidence="10">
    <location>
        <begin position="921"/>
        <end position="943"/>
    </location>
</feature>
<feature type="transmembrane region" description="Helical" evidence="10">
    <location>
        <begin position="1276"/>
        <end position="1299"/>
    </location>
</feature>
<dbReference type="InterPro" id="IPR000276">
    <property type="entry name" value="GPCR_Rhodpsn"/>
</dbReference>
<comment type="caution">
    <text evidence="12">The sequence shown here is derived from an EMBL/GenBank/DDBJ whole genome shotgun (WGS) entry which is preliminary data.</text>
</comment>
<feature type="transmembrane region" description="Helical" evidence="10">
    <location>
        <begin position="979"/>
        <end position="999"/>
    </location>
</feature>
<keyword evidence="9" id="KW-0807">Transducer</keyword>
<dbReference type="PRINTS" id="PR00237">
    <property type="entry name" value="GPCRRHODOPSN"/>
</dbReference>
<protein>
    <recommendedName>
        <fullName evidence="11">G-protein coupled receptors family 1 profile domain-containing protein</fullName>
    </recommendedName>
</protein>
<dbReference type="PROSITE" id="PS50262">
    <property type="entry name" value="G_PROTEIN_RECEP_F1_2"/>
    <property type="match status" value="5"/>
</dbReference>
<dbReference type="Gene3D" id="1.20.1070.10">
    <property type="entry name" value="Rhodopsin 7-helix transmembrane proteins"/>
    <property type="match status" value="6"/>
</dbReference>
<feature type="transmembrane region" description="Helical" evidence="10">
    <location>
        <begin position="895"/>
        <end position="915"/>
    </location>
</feature>
<dbReference type="EMBL" id="CALNXJ010000007">
    <property type="protein sequence ID" value="CAH3044169.1"/>
    <property type="molecule type" value="Genomic_DNA"/>
</dbReference>
<feature type="transmembrane region" description="Helical" evidence="10">
    <location>
        <begin position="352"/>
        <end position="372"/>
    </location>
</feature>
<feature type="transmembrane region" description="Helical" evidence="10">
    <location>
        <begin position="294"/>
        <end position="316"/>
    </location>
</feature>
<evidence type="ECO:0000256" key="8">
    <source>
        <dbReference type="ARBA" id="ARBA00023180"/>
    </source>
</evidence>
<proteinExistence type="predicted"/>
<feature type="transmembrane region" description="Helical" evidence="10">
    <location>
        <begin position="1011"/>
        <end position="1033"/>
    </location>
</feature>
<dbReference type="Proteomes" id="UP001159428">
    <property type="component" value="Unassembled WGS sequence"/>
</dbReference>
<feature type="transmembrane region" description="Helical" evidence="10">
    <location>
        <begin position="465"/>
        <end position="487"/>
    </location>
</feature>
<feature type="domain" description="G-protein coupled receptors family 1 profile" evidence="11">
    <location>
        <begin position="1"/>
        <end position="177"/>
    </location>
</feature>
<feature type="transmembrane region" description="Helical" evidence="10">
    <location>
        <begin position="696"/>
        <end position="721"/>
    </location>
</feature>
<feature type="transmembrane region" description="Helical" evidence="10">
    <location>
        <begin position="607"/>
        <end position="627"/>
    </location>
</feature>
<evidence type="ECO:0000313" key="12">
    <source>
        <dbReference type="EMBL" id="CAH3044169.1"/>
    </source>
</evidence>
<feature type="transmembrane region" description="Helical" evidence="10">
    <location>
        <begin position="268"/>
        <end position="288"/>
    </location>
</feature>